<evidence type="ECO:0000313" key="3">
    <source>
        <dbReference type="EMBL" id="AVE22455.1"/>
    </source>
</evidence>
<keyword evidence="3" id="KW-0614">Plasmid</keyword>
<dbReference type="EMBL" id="MF344572">
    <property type="protein sequence ID" value="AVE22455.1"/>
    <property type="molecule type" value="Genomic_DNA"/>
</dbReference>
<dbReference type="InterPro" id="IPR027417">
    <property type="entry name" value="P-loop_NTPase"/>
</dbReference>
<dbReference type="Gene3D" id="3.40.50.300">
    <property type="entry name" value="P-loop containing nucleotide triphosphate hydrolases"/>
    <property type="match status" value="1"/>
</dbReference>
<protein>
    <submittedName>
        <fullName evidence="3">SMART domain SM00020 serine protease-like</fullName>
    </submittedName>
</protein>
<dbReference type="GO" id="GO:0008233">
    <property type="term" value="F:peptidase activity"/>
    <property type="evidence" value="ECO:0007669"/>
    <property type="project" value="UniProtKB-KW"/>
</dbReference>
<reference evidence="3" key="1">
    <citation type="journal article" date="2019" name="Front. Microbiol.">
        <title>Type 1, 2, and 1/2-Hybrid IncC Plasmids From China.</title>
        <authorList>
            <person name="Cheng Q."/>
            <person name="Jiang X."/>
            <person name="Xu Y."/>
            <person name="Hu L."/>
            <person name="Luo W."/>
            <person name="Yin Z."/>
            <person name="Gao H."/>
            <person name="Yang W."/>
            <person name="Yang H."/>
            <person name="Zhao Y."/>
            <person name="Zhao X."/>
            <person name="Zhou D."/>
            <person name="Dai E."/>
        </authorList>
    </citation>
    <scope>NUCLEOTIDE SEQUENCE</scope>
    <source>
        <strain evidence="3">24845</strain>
        <plasmid evidence="3">p24845-Ct2</plasmid>
    </source>
</reference>
<proteinExistence type="predicted"/>
<evidence type="ECO:0000259" key="2">
    <source>
        <dbReference type="Pfam" id="PF13401"/>
    </source>
</evidence>
<keyword evidence="3" id="KW-0378">Hydrolase</keyword>
<accession>A0A2L1KJD9</accession>
<sequence>MTLNEKPDSSMKIEKTKTLPPAEGERRAMRGYMGQYERAGAAIYAELERGQLEWIGVADRSAGIADDLVLGFNGLIVGHQFKTSRFPGTFTVQTLLVGADGLLKPLVCAWQNLCSANPTSHVEIRLVVNDYPSVNDAPGMEAPAHSAAFLDEFEHFPKRTLEEWRYSNWGGLVEILFQHSCLGGDDFERFFHALRIIHGSAADFIQFHKLSAEQARLASDIAKILPQLVSDKRDRDRWSCEELLNELGWKDPTKTRHVHRFPIGAHVQRNRDTELQLLQTIRNTIQGYVALIGPPGSGKSTLLQTTLATEYNTRVVRYLAFIPGAAQGVGRGEADDFFEDISAQLRSSGLPGLRLRDSSQFERREQFGELLKQAGERYQRDTVRTIIIVDGLDHIPREELPAHSLLGELPLPAAIPLGVTFILGTQRLELRHLKPAVQEQAGHPDRLVTMHPLERVAVARMADVLGLDSTISRVKLYELSRGHPLAANYLIKALLSADEQDTSCILAGGMEFNGDIESVYASAWREIANDPDVMHVLGFIARIEAPMPLKLLATIVDAQAIERTLKTVRHLLKETSKGWTVFHNSFRLFVLSKPKITLGSIDETYSQHIYRELAELSRHAPEHSLQSWLTLRYLARSGERDELLVLATPAYFRHQFAHGRSCSEIDSDIHLALIAARSTYDGVIATRLLLCREEISRRTQALEYANELPRAMLKVGDIDAAISFVQDFPNAGYEVVDLLLEQGDFDRAKELFEHLEPLSHLHTPRFEHYGDSHNLQEFKKWAKRVFHFRDSEQIKQAIDYLTVEGLKHATSVSTDENITSIREQLKWTVVEAIVNWQADVNIQDTCNQYGIHEQEIPVLMTQAGFTARDRGNNILALELFKTAMALSDFNDVSNGGRRSIALFYATSGCTDLASILFENLFAPAISMGDNELESTKALTLAAMEHAQLCVLLGKSLPDVVTSTHAILRPLQTHASETGRLLGLSIINASCIPSGNIQMVCRMVMRYVMQLNSHSGNDTYQAQLALTATSPLICTLIKISALRGKVEYNSVLNEIDNVMPALILKGNTLLRREIALAMYQADGDRERAAARLEHMVNELVENTPSEQLETLSVLANSFAAIGDVDRALNLLASIHDHCLGYALAARKDPLYSVWKDILILANAADPEHRAQRIGQLIRQVDGMKETEGASAAYRLTEVLINEAMRMNAHSGYTVAQKLSNWGLIPWPNQVNELVIGMLERRPEMVFLCTPIWCGLCLPFYIEPYYRDPTHVGNYIDVAANAAGPSSIAKLVSILLPAIQVHSRAHERLTLLNRLSKAALRHGYTDNQLDNAITRWTSEAPEARRSYTPQKYDEASTLDELQQAFESNDSEPEYHAPYRFCELAKSAALDKVVKMYERWHCLQSDARCRFLVAERLVNAGDTTLARKLVDDYDTSSDREMSWSQWLGGNRFRLFRARKLLDGAAIHHEAYEDFISSIVAGKESTMALLTDMADILPVICESPDWPAVWSILAEQMSFTREHRIGEIFEFENENITDEELLAELLHFSLRLPITEARQHAEKTALILAEHSTGGQIVFEHTITRLLTGPLDEPLQALQVLLLLKQNHFAAEIGDLVSGLTNHRDIAVAEAACLLAQYWQLPISIDFHPLPLTYRLALDGDPDHEHALLDPVSGAMRIEVDLGWTQMLRPVARRLAELADCEEMNIRQRAATFIQQWGGLAAFGPGATKKTESQLRTLSMQISYLKPHAYIGILALRHVAGELSLAGLLSPRDKPSLLEQLDAALPPAPRPEMQIRPTGIRRPLKVKDAPWSEAEEMWTNLVEEDVKPWRDRADEFVIAEVSQFKMHDTRRAEYQVYRISAPQIHISDAKFMAWYQSLPAVVWLGQMIPLDEDLAPTIVRRVVSSIGTMSSPGYAIALCPNIQMHLGWHECSEMPNIYTDQNSKVVARLVNWRDAGPVDIDDDYIWGEGCYLTLSKAGLIQVQTLFGELTVRNFASRSVRQLRQGEAQMIKTAQNLFNTTFDSLD</sequence>
<keyword evidence="3" id="KW-0645">Protease</keyword>
<dbReference type="SUPFAM" id="SSF52540">
    <property type="entry name" value="P-loop containing nucleoside triphosphate hydrolases"/>
    <property type="match status" value="1"/>
</dbReference>
<dbReference type="Pfam" id="PF13401">
    <property type="entry name" value="AAA_22"/>
    <property type="match status" value="1"/>
</dbReference>
<dbReference type="GO" id="GO:0006508">
    <property type="term" value="P:proteolysis"/>
    <property type="evidence" value="ECO:0007669"/>
    <property type="project" value="UniProtKB-KW"/>
</dbReference>
<evidence type="ECO:0000256" key="1">
    <source>
        <dbReference type="SAM" id="MobiDB-lite"/>
    </source>
</evidence>
<organism evidence="3">
    <name type="scientific">Enterobacter hormaechei</name>
    <dbReference type="NCBI Taxonomy" id="158836"/>
    <lineage>
        <taxon>Bacteria</taxon>
        <taxon>Pseudomonadati</taxon>
        <taxon>Pseudomonadota</taxon>
        <taxon>Gammaproteobacteria</taxon>
        <taxon>Enterobacterales</taxon>
        <taxon>Enterobacteriaceae</taxon>
        <taxon>Enterobacter</taxon>
        <taxon>Enterobacter cloacae complex</taxon>
    </lineage>
</organism>
<dbReference type="InterPro" id="IPR049945">
    <property type="entry name" value="AAA_22"/>
</dbReference>
<name>A0A2L1KJD9_9ENTR</name>
<feature type="domain" description="ORC1/DEAH AAA+ ATPase" evidence="2">
    <location>
        <begin position="286"/>
        <end position="408"/>
    </location>
</feature>
<feature type="region of interest" description="Disordered" evidence="1">
    <location>
        <begin position="1"/>
        <end position="23"/>
    </location>
</feature>
<geneLocation type="plasmid" evidence="3">
    <name>p24845-Ct2</name>
</geneLocation>
<dbReference type="RefSeq" id="WP_172692825.1">
    <property type="nucleotide sequence ID" value="NZ_CP096923.1"/>
</dbReference>
<dbReference type="GO" id="GO:0016887">
    <property type="term" value="F:ATP hydrolysis activity"/>
    <property type="evidence" value="ECO:0007669"/>
    <property type="project" value="InterPro"/>
</dbReference>